<dbReference type="AlphaFoldDB" id="F9ZZN3"/>
<reference key="2">
    <citation type="submission" date="2011-05" db="EMBL/GenBank/DDBJ databases">
        <title>Complete genome sequence of the aerobic marine methanotroph Methylomonas methanica MC09.</title>
        <authorList>
            <person name="Boden R."/>
            <person name="Cunliffe M."/>
            <person name="Scanlan J."/>
            <person name="Moussard H."/>
            <person name="Kits K.D."/>
            <person name="Klotz M."/>
            <person name="Jetten M."/>
            <person name="Vuilleumier S."/>
            <person name="Han J."/>
            <person name="Peters L."/>
            <person name="Mikhailova N."/>
            <person name="Teshima H."/>
            <person name="Tapia R."/>
            <person name="Kyrpides N."/>
            <person name="Ivanova N."/>
            <person name="Pagani I."/>
            <person name="Cheng J.-F."/>
            <person name="Goodwin L."/>
            <person name="Han C."/>
            <person name="Hauser L."/>
            <person name="Land M."/>
            <person name="Lapidus A."/>
            <person name="Lucas S."/>
            <person name="Pitluck S."/>
            <person name="Woyke T."/>
            <person name="Stein L.Y."/>
            <person name="Murrell C."/>
        </authorList>
    </citation>
    <scope>NUCLEOTIDE SEQUENCE</scope>
    <source>
        <strain>MC09</strain>
    </source>
</reference>
<proteinExistence type="predicted"/>
<keyword evidence="1" id="KW-0472">Membrane</keyword>
<keyword evidence="3" id="KW-1185">Reference proteome</keyword>
<sequence>MGTDNRLAEMNFHSVNPRSLSGLCIKYLLIVGLGVEFGYS</sequence>
<protein>
    <submittedName>
        <fullName evidence="2">Uncharacterized protein</fullName>
    </submittedName>
</protein>
<gene>
    <name evidence="2" type="ordered locus">Metme_0243</name>
</gene>
<evidence type="ECO:0000313" key="3">
    <source>
        <dbReference type="Proteomes" id="UP000008888"/>
    </source>
</evidence>
<evidence type="ECO:0000313" key="2">
    <source>
        <dbReference type="EMBL" id="AEF98692.1"/>
    </source>
</evidence>
<accession>F9ZZN3</accession>
<dbReference type="KEGG" id="mmt:Metme_0243"/>
<dbReference type="HOGENOM" id="CLU_3292300_0_0_6"/>
<name>F9ZZN3_METMM</name>
<reference evidence="3" key="3">
    <citation type="submission" date="2011-05" db="EMBL/GenBank/DDBJ databases">
        <title>Complete sequence of Methylomonas methanica MC09.</title>
        <authorList>
            <consortium name="US DOE Joint Genome Institute"/>
            <person name="Lucas S."/>
            <person name="Han J."/>
            <person name="Lapidus A."/>
            <person name="Cheng J.-F."/>
            <person name="Goodwin L."/>
            <person name="Pitluck S."/>
            <person name="Peters L."/>
            <person name="Mikhailova N."/>
            <person name="Teshima H."/>
            <person name="Han C."/>
            <person name="Tapia R."/>
            <person name="Land M."/>
            <person name="Hauser L."/>
            <person name="Kyrpides N."/>
            <person name="Ivanova N."/>
            <person name="Pagani I."/>
            <person name="Stein L."/>
            <person name="Woyke T."/>
        </authorList>
    </citation>
    <scope>NUCLEOTIDE SEQUENCE [LARGE SCALE GENOMIC DNA]</scope>
    <source>
        <strain evidence="3">MC09</strain>
    </source>
</reference>
<reference evidence="2 3" key="1">
    <citation type="journal article" date="2011" name="J. Bacteriol.">
        <title>Complete Genome Sequence of the Aerobic Marine Methanotroph Methylomonas methanica MC09.</title>
        <authorList>
            <person name="Boden R."/>
            <person name="Cunliffe M."/>
            <person name="Scanlan J."/>
            <person name="Moussard H."/>
            <person name="Kits K.D."/>
            <person name="Klotz M.G."/>
            <person name="Jetten M.S."/>
            <person name="Vuilleumier S."/>
            <person name="Han J."/>
            <person name="Peters L."/>
            <person name="Mikhailova N."/>
            <person name="Teshima H."/>
            <person name="Tapia R."/>
            <person name="Kyrpides N."/>
            <person name="Ivanova N."/>
            <person name="Pagani I."/>
            <person name="Cheng J.F."/>
            <person name="Goodwin L."/>
            <person name="Han C."/>
            <person name="Hauser L."/>
            <person name="Land M.L."/>
            <person name="Lapidus A."/>
            <person name="Lucas S."/>
            <person name="Pitluck S."/>
            <person name="Woyke T."/>
            <person name="Stein L."/>
            <person name="Murrell J.C."/>
        </authorList>
    </citation>
    <scope>NUCLEOTIDE SEQUENCE [LARGE SCALE GENOMIC DNA]</scope>
    <source>
        <strain evidence="2 3">MC09</strain>
    </source>
</reference>
<keyword evidence="1" id="KW-1133">Transmembrane helix</keyword>
<dbReference type="Proteomes" id="UP000008888">
    <property type="component" value="Chromosome"/>
</dbReference>
<keyword evidence="1" id="KW-0812">Transmembrane</keyword>
<organism evidence="2 3">
    <name type="scientific">Methylomonas methanica (strain DSM 25384 / MC09)</name>
    <dbReference type="NCBI Taxonomy" id="857087"/>
    <lineage>
        <taxon>Bacteria</taxon>
        <taxon>Pseudomonadati</taxon>
        <taxon>Pseudomonadota</taxon>
        <taxon>Gammaproteobacteria</taxon>
        <taxon>Methylococcales</taxon>
        <taxon>Methylococcaceae</taxon>
        <taxon>Methylomonas</taxon>
    </lineage>
</organism>
<feature type="transmembrane region" description="Helical" evidence="1">
    <location>
        <begin position="20"/>
        <end position="39"/>
    </location>
</feature>
<dbReference type="EMBL" id="CP002738">
    <property type="protein sequence ID" value="AEF98692.1"/>
    <property type="molecule type" value="Genomic_DNA"/>
</dbReference>
<dbReference type="STRING" id="857087.Metme_0243"/>
<evidence type="ECO:0000256" key="1">
    <source>
        <dbReference type="SAM" id="Phobius"/>
    </source>
</evidence>